<keyword evidence="2" id="KW-1185">Reference proteome</keyword>
<dbReference type="Proteomes" id="UP001239111">
    <property type="component" value="Chromosome 1"/>
</dbReference>
<comment type="caution">
    <text evidence="1">The sequence shown here is derived from an EMBL/GenBank/DDBJ whole genome shotgun (WGS) entry which is preliminary data.</text>
</comment>
<organism evidence="1 2">
    <name type="scientific">Eretmocerus hayati</name>
    <dbReference type="NCBI Taxonomy" id="131215"/>
    <lineage>
        <taxon>Eukaryota</taxon>
        <taxon>Metazoa</taxon>
        <taxon>Ecdysozoa</taxon>
        <taxon>Arthropoda</taxon>
        <taxon>Hexapoda</taxon>
        <taxon>Insecta</taxon>
        <taxon>Pterygota</taxon>
        <taxon>Neoptera</taxon>
        <taxon>Endopterygota</taxon>
        <taxon>Hymenoptera</taxon>
        <taxon>Apocrita</taxon>
        <taxon>Proctotrupomorpha</taxon>
        <taxon>Chalcidoidea</taxon>
        <taxon>Aphelinidae</taxon>
        <taxon>Aphelininae</taxon>
        <taxon>Eretmocerus</taxon>
    </lineage>
</organism>
<gene>
    <name evidence="1" type="ORF">QAD02_024243</name>
</gene>
<evidence type="ECO:0000313" key="2">
    <source>
        <dbReference type="Proteomes" id="UP001239111"/>
    </source>
</evidence>
<reference evidence="1" key="1">
    <citation type="submission" date="2023-04" db="EMBL/GenBank/DDBJ databases">
        <title>A chromosome-level genome assembly of the parasitoid wasp Eretmocerus hayati.</title>
        <authorList>
            <person name="Zhong Y."/>
            <person name="Liu S."/>
            <person name="Liu Y."/>
        </authorList>
    </citation>
    <scope>NUCLEOTIDE SEQUENCE</scope>
    <source>
        <strain evidence="1">ZJU_SS_LIU_2023</strain>
    </source>
</reference>
<sequence>MTTELSDDDGGLETPPFFRKNSRLSTTSLANSSVVLGDISEEVLKVWSQLPEAIRLDPSLAVFQKEFERLQGRSETGTSRTDCFVVNMSLKHKFYLGDHEEEDEYQDTNEKLNSHERKLGPVARYIKLILLVACWTVFFTILMLTKEKVEIMHQISVPDEGVQNLTLRGGPYDDRVIVAIESSLLLDENAYANFSAKRYLEVWFEATEQDEYSAVSKNISEVWTLPLLPPYLSDAISNQRRTKIFKLKNFPPRLAERAITMKFETNINVSMPLSISYDVPIDPDAGIAYGAVILIGLYVLIVFEILNRTIAALLAAASSLAILAVFNEKPTTYEIISWIDVDTLLLLSSMMILVAIVADTGIFDYLAVYAYKITNGKVWPLISTLCFFTTFISCFLDNVTTVLLMTPVTIRLCEVMQLNPVPVLTSMVIFSNIGGAATPIGDPPNVIIASNRDVIRAGVGFSTFVIHMGTGVALVLFVIYLHFRFIFRDLEVLRFDEPQEVQELRHEIVIWQRAAASLSSYSKDENLVRETLMKKVKRLLQDLRQKMITGSFAMDNYKNTLEELQEKYPIRDKWLLVKSGFSMILVITLFFLHSLPNFNLTLGWTALLCVLLLLILADTEDLDGVMARVEWSTLLFFAALFVLMEALTKLGLIAWIGKRTELVIMSVNEESRLAAAILLILWVSALAGAFVDNVPLTTMMLKITTGLADNKELGLPLQPLIWALSFGACMGGNGTLIGATANVVCAGVAEQHGYRFTFMQFFRVGFPVLITSTLTITVYLMVAHVFFGWNT</sequence>
<accession>A0ACC2PY67</accession>
<protein>
    <submittedName>
        <fullName evidence="1">Uncharacterized protein</fullName>
    </submittedName>
</protein>
<evidence type="ECO:0000313" key="1">
    <source>
        <dbReference type="EMBL" id="KAJ8688448.1"/>
    </source>
</evidence>
<dbReference type="EMBL" id="CM056741">
    <property type="protein sequence ID" value="KAJ8688448.1"/>
    <property type="molecule type" value="Genomic_DNA"/>
</dbReference>
<name>A0ACC2PY67_9HYME</name>
<proteinExistence type="predicted"/>